<evidence type="ECO:0000313" key="10">
    <source>
        <dbReference type="EMBL" id="TXC78805.1"/>
    </source>
</evidence>
<comment type="subcellular location">
    <subcellularLocation>
        <location evidence="1">Membrane</location>
    </subcellularLocation>
</comment>
<dbReference type="PANTHER" id="PTHR23063">
    <property type="entry name" value="PHOSPHOLIPID ACYLTRANSFERASE"/>
    <property type="match status" value="1"/>
</dbReference>
<dbReference type="AlphaFoldDB" id="A0A5C6V5C2"/>
<feature type="transmembrane region" description="Helical" evidence="8">
    <location>
        <begin position="6"/>
        <end position="27"/>
    </location>
</feature>
<feature type="domain" description="Phospholipid/glycerol acyltransferase" evidence="9">
    <location>
        <begin position="67"/>
        <end position="179"/>
    </location>
</feature>
<evidence type="ECO:0000256" key="1">
    <source>
        <dbReference type="ARBA" id="ARBA00004370"/>
    </source>
</evidence>
<dbReference type="RefSeq" id="WP_147014329.1">
    <property type="nucleotide sequence ID" value="NZ_VORB01000005.1"/>
</dbReference>
<dbReference type="SUPFAM" id="SSF69593">
    <property type="entry name" value="Glycerol-3-phosphate (1)-acyltransferase"/>
    <property type="match status" value="1"/>
</dbReference>
<dbReference type="Pfam" id="PF01553">
    <property type="entry name" value="Acyltransferase"/>
    <property type="match status" value="1"/>
</dbReference>
<keyword evidence="5" id="KW-0443">Lipid metabolism</keyword>
<keyword evidence="6 8" id="KW-0472">Membrane</keyword>
<keyword evidence="11" id="KW-1185">Reference proteome</keyword>
<organism evidence="10 11">
    <name type="scientific">Luteibaculum oceani</name>
    <dbReference type="NCBI Taxonomy" id="1294296"/>
    <lineage>
        <taxon>Bacteria</taxon>
        <taxon>Pseudomonadati</taxon>
        <taxon>Bacteroidota</taxon>
        <taxon>Flavobacteriia</taxon>
        <taxon>Flavobacteriales</taxon>
        <taxon>Luteibaculaceae</taxon>
        <taxon>Luteibaculum</taxon>
    </lineage>
</organism>
<evidence type="ECO:0000256" key="6">
    <source>
        <dbReference type="ARBA" id="ARBA00023136"/>
    </source>
</evidence>
<evidence type="ECO:0000256" key="7">
    <source>
        <dbReference type="ARBA" id="ARBA00023315"/>
    </source>
</evidence>
<evidence type="ECO:0000313" key="11">
    <source>
        <dbReference type="Proteomes" id="UP000321168"/>
    </source>
</evidence>
<name>A0A5C6V5C2_9FLAO</name>
<protein>
    <submittedName>
        <fullName evidence="10">1-acyl-sn-glycerol-3-phosphate acyltransferase</fullName>
    </submittedName>
</protein>
<dbReference type="EMBL" id="VORB01000005">
    <property type="protein sequence ID" value="TXC78805.1"/>
    <property type="molecule type" value="Genomic_DNA"/>
</dbReference>
<dbReference type="CDD" id="cd07989">
    <property type="entry name" value="LPLAT_AGPAT-like"/>
    <property type="match status" value="1"/>
</dbReference>
<dbReference type="SMART" id="SM00563">
    <property type="entry name" value="PlsC"/>
    <property type="match status" value="1"/>
</dbReference>
<comment type="caution">
    <text evidence="10">The sequence shown here is derived from an EMBL/GenBank/DDBJ whole genome shotgun (WGS) entry which is preliminary data.</text>
</comment>
<keyword evidence="2 10" id="KW-0808">Transferase</keyword>
<dbReference type="Proteomes" id="UP000321168">
    <property type="component" value="Unassembled WGS sequence"/>
</dbReference>
<reference evidence="10 11" key="1">
    <citation type="submission" date="2019-08" db="EMBL/GenBank/DDBJ databases">
        <title>Genome of Luteibaculum oceani JCM 18817.</title>
        <authorList>
            <person name="Bowman J.P."/>
        </authorList>
    </citation>
    <scope>NUCLEOTIDE SEQUENCE [LARGE SCALE GENOMIC DNA]</scope>
    <source>
        <strain evidence="10 11">JCM 18817</strain>
    </source>
</reference>
<evidence type="ECO:0000256" key="8">
    <source>
        <dbReference type="SAM" id="Phobius"/>
    </source>
</evidence>
<dbReference type="GO" id="GO:0016020">
    <property type="term" value="C:membrane"/>
    <property type="evidence" value="ECO:0007669"/>
    <property type="project" value="UniProtKB-SubCell"/>
</dbReference>
<dbReference type="GO" id="GO:0016746">
    <property type="term" value="F:acyltransferase activity"/>
    <property type="evidence" value="ECO:0007669"/>
    <property type="project" value="UniProtKB-KW"/>
</dbReference>
<accession>A0A5C6V5C2</accession>
<dbReference type="OrthoDB" id="9803035at2"/>
<keyword evidence="3 8" id="KW-0812">Transmembrane</keyword>
<keyword evidence="7 10" id="KW-0012">Acyltransferase</keyword>
<dbReference type="InterPro" id="IPR002123">
    <property type="entry name" value="Plipid/glycerol_acylTrfase"/>
</dbReference>
<evidence type="ECO:0000256" key="5">
    <source>
        <dbReference type="ARBA" id="ARBA00023098"/>
    </source>
</evidence>
<evidence type="ECO:0000256" key="3">
    <source>
        <dbReference type="ARBA" id="ARBA00022692"/>
    </source>
</evidence>
<sequence>MRWLRLLFRFFFFVTVSLVISILLLLLKILGAPFKWLFGIFNLWKNLMKWGLGIKVLTEGKVPKSPGVIMANHRSYVDILLISSKIPAVFVAKASVKNWPIIGWGGNGLSTVWVNRSSKESRAETRAQLKKRLAEGKSVIIFPEGTTIRGPETLPFKPGMFHTVAKAKLPIYGLAIEYENPKIAWVDDDLFLPHFFEIFSQKSIPVKIKFSDPMVNQDGEQLRAQTQNWINDTIMGFRSEWDQ</sequence>
<evidence type="ECO:0000256" key="2">
    <source>
        <dbReference type="ARBA" id="ARBA00022679"/>
    </source>
</evidence>
<dbReference type="GO" id="GO:0006629">
    <property type="term" value="P:lipid metabolic process"/>
    <property type="evidence" value="ECO:0007669"/>
    <property type="project" value="UniProtKB-KW"/>
</dbReference>
<dbReference type="PANTHER" id="PTHR23063:SF52">
    <property type="entry name" value="LYSOPHOSPHATIDYLCHOLINE ACYLTRANSFERASE"/>
    <property type="match status" value="1"/>
</dbReference>
<proteinExistence type="predicted"/>
<evidence type="ECO:0000256" key="4">
    <source>
        <dbReference type="ARBA" id="ARBA00022989"/>
    </source>
</evidence>
<gene>
    <name evidence="10" type="ORF">FRX97_06225</name>
</gene>
<evidence type="ECO:0000259" key="9">
    <source>
        <dbReference type="SMART" id="SM00563"/>
    </source>
</evidence>
<keyword evidence="4 8" id="KW-1133">Transmembrane helix</keyword>